<organism evidence="1 2">
    <name type="scientific">Schleiferilactobacillus shenzhenensis LY-73</name>
    <dbReference type="NCBI Taxonomy" id="1231336"/>
    <lineage>
        <taxon>Bacteria</taxon>
        <taxon>Bacillati</taxon>
        <taxon>Bacillota</taxon>
        <taxon>Bacilli</taxon>
        <taxon>Lactobacillales</taxon>
        <taxon>Lactobacillaceae</taxon>
        <taxon>Schleiferilactobacillus</taxon>
    </lineage>
</organism>
<evidence type="ECO:0000313" key="2">
    <source>
        <dbReference type="Proteomes" id="UP000030647"/>
    </source>
</evidence>
<dbReference type="EMBL" id="KI271599">
    <property type="protein sequence ID" value="ERL64367.1"/>
    <property type="molecule type" value="Genomic_DNA"/>
</dbReference>
<protein>
    <submittedName>
        <fullName evidence="1">Uncharacterized protein</fullName>
    </submittedName>
</protein>
<proteinExistence type="predicted"/>
<reference evidence="2" key="1">
    <citation type="journal article" date="2013" name="Genome Announc.">
        <title>Whole-Genome Sequencing of Lactobacillus shenzhenensis Strain LY-73T.</title>
        <authorList>
            <person name="Lin Z."/>
            <person name="Liu Z."/>
            <person name="Yang R."/>
            <person name="Zou Y."/>
            <person name="Wan D."/>
            <person name="Chen J."/>
            <person name="Guo M."/>
            <person name="Zhao J."/>
            <person name="Fang C."/>
            <person name="Yang R."/>
            <person name="Liu F."/>
        </authorList>
    </citation>
    <scope>NUCLEOTIDE SEQUENCE [LARGE SCALE GENOMIC DNA]</scope>
    <source>
        <strain evidence="2">LY-73</strain>
    </source>
</reference>
<dbReference type="Pfam" id="PF09683">
    <property type="entry name" value="Lactococcin_972"/>
    <property type="match status" value="1"/>
</dbReference>
<dbReference type="Proteomes" id="UP000030647">
    <property type="component" value="Unassembled WGS sequence"/>
</dbReference>
<dbReference type="RefSeq" id="WP_022530361.1">
    <property type="nucleotide sequence ID" value="NZ_KI271599.1"/>
</dbReference>
<dbReference type="HOGENOM" id="CLU_2070126_0_0_9"/>
<dbReference type="InterPro" id="IPR006540">
    <property type="entry name" value="Lactococcin_972"/>
</dbReference>
<name>U4TSB1_9LACO</name>
<dbReference type="STRING" id="1231336.L248_1029"/>
<accession>U4TSB1</accession>
<keyword evidence="2" id="KW-1185">Reference proteome</keyword>
<dbReference type="AlphaFoldDB" id="U4TSB1"/>
<evidence type="ECO:0000313" key="1">
    <source>
        <dbReference type="EMBL" id="ERL64367.1"/>
    </source>
</evidence>
<dbReference type="OrthoDB" id="2225429at2"/>
<sequence>MVAEADTIAPLHGQAYTNDAAFTNAASFTSEQVNIPLGNPLARMTISVEGGTWEYGVKWGLTGFYQFSDFNLKKRSHRTTAFMNDNWSYSSWVSSGWARASTKAFGSYDKHNSYYDVK</sequence>
<gene>
    <name evidence="1" type="ORF">L248_1029</name>
</gene>